<dbReference type="CDD" id="cd13921">
    <property type="entry name" value="Amicyanin"/>
    <property type="match status" value="1"/>
</dbReference>
<evidence type="ECO:0000256" key="3">
    <source>
        <dbReference type="ARBA" id="ARBA00022982"/>
    </source>
</evidence>
<evidence type="ECO:0000259" key="6">
    <source>
        <dbReference type="Pfam" id="PF00127"/>
    </source>
</evidence>
<dbReference type="InterPro" id="IPR005297">
    <property type="entry name" value="Lipoprotein_repeat"/>
</dbReference>
<dbReference type="SUPFAM" id="SSF49503">
    <property type="entry name" value="Cupredoxins"/>
    <property type="match status" value="1"/>
</dbReference>
<dbReference type="Pfam" id="PF00127">
    <property type="entry name" value="Copper-bind"/>
    <property type="match status" value="1"/>
</dbReference>
<keyword evidence="2" id="KW-0479">Metal-binding</keyword>
<keyword evidence="1" id="KW-0813">Transport</keyword>
<keyword evidence="5" id="KW-0732">Signal</keyword>
<dbReference type="PROSITE" id="PS00196">
    <property type="entry name" value="COPPER_BLUE"/>
    <property type="match status" value="1"/>
</dbReference>
<dbReference type="InterPro" id="IPR000923">
    <property type="entry name" value="BlueCu_1"/>
</dbReference>
<evidence type="ECO:0000256" key="4">
    <source>
        <dbReference type="ARBA" id="ARBA00023008"/>
    </source>
</evidence>
<dbReference type="EMBL" id="JBBPCC010000008">
    <property type="protein sequence ID" value="MEK8129175.1"/>
    <property type="molecule type" value="Genomic_DNA"/>
</dbReference>
<feature type="domain" description="Blue (type 1) copper" evidence="6">
    <location>
        <begin position="467"/>
        <end position="547"/>
    </location>
</feature>
<gene>
    <name evidence="7" type="ORF">WMW72_14815</name>
</gene>
<feature type="chain" id="PRO_5045215949" evidence="5">
    <location>
        <begin position="26"/>
        <end position="547"/>
    </location>
</feature>
<proteinExistence type="predicted"/>
<organism evidence="7 8">
    <name type="scientific">Paenibacillus filicis</name>
    <dbReference type="NCBI Taxonomy" id="669464"/>
    <lineage>
        <taxon>Bacteria</taxon>
        <taxon>Bacillati</taxon>
        <taxon>Bacillota</taxon>
        <taxon>Bacilli</taxon>
        <taxon>Bacillales</taxon>
        <taxon>Paenibacillaceae</taxon>
        <taxon>Paenibacillus</taxon>
    </lineage>
</organism>
<dbReference type="PANTHER" id="PTHR39335">
    <property type="entry name" value="BLL4220 PROTEIN"/>
    <property type="match status" value="1"/>
</dbReference>
<protein>
    <submittedName>
        <fullName evidence="7">Plastocyanin/azurin family copper-binding protein</fullName>
    </submittedName>
</protein>
<dbReference type="Gene3D" id="2.60.40.420">
    <property type="entry name" value="Cupredoxins - blue copper proteins"/>
    <property type="match status" value="1"/>
</dbReference>
<evidence type="ECO:0000313" key="7">
    <source>
        <dbReference type="EMBL" id="MEK8129175.1"/>
    </source>
</evidence>
<reference evidence="7 8" key="1">
    <citation type="submission" date="2024-04" db="EMBL/GenBank/DDBJ databases">
        <title>draft genome sequnece of Paenibacillus filicis.</title>
        <authorList>
            <person name="Kim D.-U."/>
        </authorList>
    </citation>
    <scope>NUCLEOTIDE SEQUENCE [LARGE SCALE GENOMIC DNA]</scope>
    <source>
        <strain evidence="7 8">KACC14197</strain>
    </source>
</reference>
<dbReference type="RefSeq" id="WP_341416267.1">
    <property type="nucleotide sequence ID" value="NZ_JBBPCC010000008.1"/>
</dbReference>
<dbReference type="Pfam" id="PF03640">
    <property type="entry name" value="Lipoprotein_15"/>
    <property type="match status" value="4"/>
</dbReference>
<evidence type="ECO:0000256" key="5">
    <source>
        <dbReference type="SAM" id="SignalP"/>
    </source>
</evidence>
<keyword evidence="4" id="KW-0186">Copper</keyword>
<dbReference type="Proteomes" id="UP001469365">
    <property type="component" value="Unassembled WGS sequence"/>
</dbReference>
<sequence length="547" mass="58296">MKRFGKLLLTLSLGATLLVPGFAAAADQAGADSSGAAGVKTDAQTAAELGLLQGDGNGVNADYLAKGTLRIQAAIISLRLQGKLDEALAYTGKDNFTDASQVGESNQAILAFLRSHPQYGWNGEDGNRFNPLAPVSSQQLYKVLLEVLGYKSDKDFTYKDTEAFASGKGLSQIAGVSALTNAHVSTALIESLSASMPEGHILFDMLQKSGVIPAAAKLPAGERIALRTDAKLGKLLVDGKGRTLYFFSNDAQNLDACQGPCRTNWPLLNADQLQIPAGLNASDFALVTHADGSKQWSYKGWPLYTFVKDAKAGDTLGEGVNSVWFVAKPDYRVMLGSSKELGPYLTDDHGRTLYYFAKDKPQTSVCEGMCLANWPAFGAAADSVPSTLNTGDFGTVTRSDGSQQAAFKGYPLYYFVKDAKHGDTTGQNVQNVWFVVDPAKFTGAPAGGAAQQPAQQPAEQPAAAKTYNIDIKDFSFGSGPLTVEAGSKIVFTNYDDMKHNAVAVNGSFSIPLLAKGESYTITLDKPGTYDYFCEPHKSFMTGQLIVK</sequence>
<dbReference type="PANTHER" id="PTHR39335:SF1">
    <property type="entry name" value="BLL4220 PROTEIN"/>
    <property type="match status" value="1"/>
</dbReference>
<keyword evidence="3" id="KW-0249">Electron transport</keyword>
<dbReference type="InterPro" id="IPR035668">
    <property type="entry name" value="Amicyanin"/>
</dbReference>
<evidence type="ECO:0000313" key="8">
    <source>
        <dbReference type="Proteomes" id="UP001469365"/>
    </source>
</evidence>
<name>A0ABU9DJY2_9BACL</name>
<evidence type="ECO:0000256" key="1">
    <source>
        <dbReference type="ARBA" id="ARBA00022448"/>
    </source>
</evidence>
<feature type="signal peptide" evidence="5">
    <location>
        <begin position="1"/>
        <end position="25"/>
    </location>
</feature>
<keyword evidence="8" id="KW-1185">Reference proteome</keyword>
<dbReference type="InterPro" id="IPR028871">
    <property type="entry name" value="BlueCu_1_BS"/>
</dbReference>
<accession>A0ABU9DJY2</accession>
<evidence type="ECO:0000256" key="2">
    <source>
        <dbReference type="ARBA" id="ARBA00022723"/>
    </source>
</evidence>
<comment type="caution">
    <text evidence="7">The sequence shown here is derived from an EMBL/GenBank/DDBJ whole genome shotgun (WGS) entry which is preliminary data.</text>
</comment>
<dbReference type="InterPro" id="IPR008972">
    <property type="entry name" value="Cupredoxin"/>
</dbReference>